<keyword evidence="2" id="KW-1133">Transmembrane helix</keyword>
<proteinExistence type="predicted"/>
<evidence type="ECO:0000256" key="2">
    <source>
        <dbReference type="SAM" id="Phobius"/>
    </source>
</evidence>
<organism evidence="3">
    <name type="scientific">Steinernema carpocapsae</name>
    <name type="common">Entomopathogenic nematode</name>
    <dbReference type="NCBI Taxonomy" id="34508"/>
    <lineage>
        <taxon>Eukaryota</taxon>
        <taxon>Metazoa</taxon>
        <taxon>Ecdysozoa</taxon>
        <taxon>Nematoda</taxon>
        <taxon>Chromadorea</taxon>
        <taxon>Rhabditida</taxon>
        <taxon>Tylenchina</taxon>
        <taxon>Panagrolaimomorpha</taxon>
        <taxon>Strongyloidoidea</taxon>
        <taxon>Steinernematidae</taxon>
        <taxon>Steinernema</taxon>
    </lineage>
</organism>
<reference evidence="3" key="2">
    <citation type="journal article" date="2015" name="Genome Biol.">
        <title>Comparative genomics of Steinernema reveals deeply conserved gene regulatory networks.</title>
        <authorList>
            <person name="Dillman A.R."/>
            <person name="Macchietto M."/>
            <person name="Porter C.F."/>
            <person name="Rogers A."/>
            <person name="Williams B."/>
            <person name="Antoshechkin I."/>
            <person name="Lee M.M."/>
            <person name="Goodwin Z."/>
            <person name="Lu X."/>
            <person name="Lewis E.E."/>
            <person name="Goodrich-Blair H."/>
            <person name="Stock S.P."/>
            <person name="Adams B.J."/>
            <person name="Sternberg P.W."/>
            <person name="Mortazavi A."/>
        </authorList>
    </citation>
    <scope>NUCLEOTIDE SEQUENCE [LARGE SCALE GENOMIC DNA]</scope>
    <source>
        <strain evidence="3">ALL</strain>
    </source>
</reference>
<keyword evidence="2" id="KW-0472">Membrane</keyword>
<feature type="compositionally biased region" description="Polar residues" evidence="1">
    <location>
        <begin position="33"/>
        <end position="43"/>
    </location>
</feature>
<feature type="transmembrane region" description="Helical" evidence="2">
    <location>
        <begin position="90"/>
        <end position="109"/>
    </location>
</feature>
<feature type="region of interest" description="Disordered" evidence="1">
    <location>
        <begin position="33"/>
        <end position="83"/>
    </location>
</feature>
<dbReference type="Gene3D" id="3.40.1690.20">
    <property type="match status" value="1"/>
</dbReference>
<sequence>MSMFLRRFASVGVQRICLLRAATPSAASPIYSTRNVRTNITQDSNHEKRKNGHEESEGSQHEQKQEEPKFGEEGSGPQPPKMDPALARNLRIYSIVVTLASFGLTYLVLKKFMGDEGDHHSLLQPGNVVTIPMNEFLNKYLPSGEVQSITYVISANKAFARLQENALIDGKPVPHSAVIIDYPRVAGQPNSQFMMEVRHAEEEMGITMRDAIPIQVVEGFSGRKLVELLIGLTIIISQYGRLIRRKIMEQRAQAAKGGPKPPRSP</sequence>
<comment type="caution">
    <text evidence="3">The sequence shown here is derived from an EMBL/GenBank/DDBJ whole genome shotgun (WGS) entry which is preliminary data.</text>
</comment>
<gene>
    <name evidence="3" type="ORF">L596_006928</name>
</gene>
<accession>A0A4V6A5X8</accession>
<reference evidence="3" key="1">
    <citation type="submission" date="2013-11" db="EMBL/GenBank/DDBJ databases">
        <authorList>
            <person name="Sternberg P."/>
            <person name="Dillman A."/>
            <person name="Macchietto M."/>
        </authorList>
    </citation>
    <scope>NUCLEOTIDE SEQUENCE</scope>
    <source>
        <strain evidence="3">ALL</strain>
    </source>
</reference>
<feature type="compositionally biased region" description="Basic and acidic residues" evidence="1">
    <location>
        <begin position="52"/>
        <end position="72"/>
    </location>
</feature>
<evidence type="ECO:0000313" key="3">
    <source>
        <dbReference type="EMBL" id="TKR92235.1"/>
    </source>
</evidence>
<name>A0A4V6A5X8_STECR</name>
<protein>
    <submittedName>
        <fullName evidence="3">Uncharacterized protein</fullName>
    </submittedName>
</protein>
<dbReference type="OrthoDB" id="5867382at2759"/>
<dbReference type="AlphaFoldDB" id="A0A4V6A5X8"/>
<keyword evidence="2" id="KW-0812">Transmembrane</keyword>
<reference evidence="3" key="3">
    <citation type="journal article" date="2019" name="G3 (Bethesda)">
        <title>Hybrid Assembly of the Genome of the Entomopathogenic Nematode Steinernema carpocapsae Identifies the X-Chromosome.</title>
        <authorList>
            <person name="Serra L."/>
            <person name="Macchietto M."/>
            <person name="Macias-Munoz A."/>
            <person name="McGill C.J."/>
            <person name="Rodriguez I.M."/>
            <person name="Rodriguez B."/>
            <person name="Murad R."/>
            <person name="Mortazavi A."/>
        </authorList>
    </citation>
    <scope>NUCLEOTIDE SEQUENCE</scope>
    <source>
        <strain evidence="3">ALL</strain>
    </source>
</reference>
<evidence type="ECO:0000256" key="1">
    <source>
        <dbReference type="SAM" id="MobiDB-lite"/>
    </source>
</evidence>
<dbReference type="EMBL" id="AZBU02000002">
    <property type="protein sequence ID" value="TKR92235.1"/>
    <property type="molecule type" value="Genomic_DNA"/>
</dbReference>